<dbReference type="InterPro" id="IPR027417">
    <property type="entry name" value="P-loop_NTPase"/>
</dbReference>
<evidence type="ECO:0000313" key="2">
    <source>
        <dbReference type="EMBL" id="SNV45005.1"/>
    </source>
</evidence>
<dbReference type="PANTHER" id="PTHR13696:SF96">
    <property type="entry name" value="COBQ_COBB_MIND_PARA NUCLEOTIDE BINDING DOMAIN-CONTAINING PROTEIN"/>
    <property type="match status" value="1"/>
</dbReference>
<organism evidence="2 3">
    <name type="scientific">Streptococcus acidominimus</name>
    <dbReference type="NCBI Taxonomy" id="1326"/>
    <lineage>
        <taxon>Bacteria</taxon>
        <taxon>Bacillati</taxon>
        <taxon>Bacillota</taxon>
        <taxon>Bacilli</taxon>
        <taxon>Lactobacillales</taxon>
        <taxon>Streptococcaceae</taxon>
        <taxon>Streptococcus</taxon>
    </lineage>
</organism>
<dbReference type="Proteomes" id="UP000215144">
    <property type="component" value="Chromosome 1"/>
</dbReference>
<accession>A0A239XE44</accession>
<evidence type="ECO:0000259" key="1">
    <source>
        <dbReference type="Pfam" id="PF13614"/>
    </source>
</evidence>
<dbReference type="AlphaFoldDB" id="A0A239XE44"/>
<evidence type="ECO:0000313" key="3">
    <source>
        <dbReference type="Proteomes" id="UP000215144"/>
    </source>
</evidence>
<reference evidence="2 3" key="1">
    <citation type="submission" date="2017-06" db="EMBL/GenBank/DDBJ databases">
        <authorList>
            <consortium name="Pathogen Informatics"/>
        </authorList>
    </citation>
    <scope>NUCLEOTIDE SEQUENCE [LARGE SCALE GENOMIC DNA]</scope>
    <source>
        <strain evidence="2 3">NCTC11291</strain>
    </source>
</reference>
<dbReference type="CDD" id="cd02042">
    <property type="entry name" value="ParAB_family"/>
    <property type="match status" value="1"/>
</dbReference>
<dbReference type="SUPFAM" id="SSF52540">
    <property type="entry name" value="P-loop containing nucleoside triphosphate hydrolases"/>
    <property type="match status" value="1"/>
</dbReference>
<proteinExistence type="predicted"/>
<sequence>MKIITVNINKGGTGKSTFSYNFSKWLSRIKGQKVLLIDGDSSCNLSYSFNHKSSKTIFDIFRNGEFEILNIDKNLDFINGSSRLTDDALDLRKRQNNCLIMFMWIADNIENLTNYDYIVIDTHNDSSLVTSNFIASADLVLGISEPSRNGYRAWLELQNTIANLKNEVVDVMTRKSYIQAEPYLIGNKIEHMGNTSKEFLETIVEDEHFLGYLPKKELLAKSLLLDKDIFEQQENMSTSEKTRNQQFFNNIEDLFNKILNVLCCS</sequence>
<dbReference type="OrthoDB" id="9791162at2"/>
<dbReference type="RefSeq" id="WP_095123445.1">
    <property type="nucleotide sequence ID" value="NZ_LT906454.1"/>
</dbReference>
<gene>
    <name evidence="2" type="primary">soj</name>
    <name evidence="2" type="ORF">SAMEA4504048_01955</name>
</gene>
<dbReference type="KEGG" id="saco:SAME_01955"/>
<dbReference type="PANTHER" id="PTHR13696">
    <property type="entry name" value="P-LOOP CONTAINING NUCLEOSIDE TRIPHOSPHATE HYDROLASE"/>
    <property type="match status" value="1"/>
</dbReference>
<feature type="domain" description="AAA" evidence="1">
    <location>
        <begin position="1"/>
        <end position="167"/>
    </location>
</feature>
<dbReference type="Pfam" id="PF13614">
    <property type="entry name" value="AAA_31"/>
    <property type="match status" value="1"/>
</dbReference>
<dbReference type="Gene3D" id="3.40.50.300">
    <property type="entry name" value="P-loop containing nucleotide triphosphate hydrolases"/>
    <property type="match status" value="1"/>
</dbReference>
<dbReference type="InterPro" id="IPR050678">
    <property type="entry name" value="DNA_Partitioning_ATPase"/>
</dbReference>
<dbReference type="EMBL" id="LT906454">
    <property type="protein sequence ID" value="SNV45005.1"/>
    <property type="molecule type" value="Genomic_DNA"/>
</dbReference>
<protein>
    <submittedName>
        <fullName evidence="2">Putative plasmid partition protein</fullName>
    </submittedName>
</protein>
<name>A0A239XE44_STRAI</name>
<dbReference type="InterPro" id="IPR025669">
    <property type="entry name" value="AAA_dom"/>
</dbReference>